<organism evidence="5 6">
    <name type="scientific">Fusarium globosum</name>
    <dbReference type="NCBI Taxonomy" id="78864"/>
    <lineage>
        <taxon>Eukaryota</taxon>
        <taxon>Fungi</taxon>
        <taxon>Dikarya</taxon>
        <taxon>Ascomycota</taxon>
        <taxon>Pezizomycotina</taxon>
        <taxon>Sordariomycetes</taxon>
        <taxon>Hypocreomycetidae</taxon>
        <taxon>Hypocreales</taxon>
        <taxon>Nectriaceae</taxon>
        <taxon>Fusarium</taxon>
        <taxon>Fusarium fujikuroi species complex</taxon>
    </lineage>
</organism>
<keyword evidence="4" id="KW-0732">Signal</keyword>
<keyword evidence="6" id="KW-1185">Reference proteome</keyword>
<sequence>MQFSVAIVTLLATAVSTLPTEEKRQADIPCPGPYSFQCCGIDVLGDVDLDCVNSPSTPTNAIDFGNVCSAIGRRPRCCFASLIGQASLCQTFFWTQG</sequence>
<gene>
    <name evidence="5" type="ORF">FGLOB1_9328</name>
</gene>
<proteinExistence type="inferred from homology"/>
<keyword evidence="3" id="KW-1015">Disulfide bond</keyword>
<dbReference type="Gene3D" id="3.20.120.10">
    <property type="entry name" value="Hydrophobin"/>
    <property type="match status" value="1"/>
</dbReference>
<evidence type="ECO:0000256" key="4">
    <source>
        <dbReference type="SAM" id="SignalP"/>
    </source>
</evidence>
<evidence type="ECO:0000256" key="1">
    <source>
        <dbReference type="ARBA" id="ARBA00004196"/>
    </source>
</evidence>
<dbReference type="Proteomes" id="UP000532311">
    <property type="component" value="Unassembled WGS sequence"/>
</dbReference>
<dbReference type="SUPFAM" id="SSF101751">
    <property type="entry name" value="Hydrophobin II, HfbII"/>
    <property type="match status" value="1"/>
</dbReference>
<dbReference type="PANTHER" id="PTHR42341:SF1">
    <property type="entry name" value="HYDROPHOBIN"/>
    <property type="match status" value="1"/>
</dbReference>
<dbReference type="CDD" id="cd23508">
    <property type="entry name" value="hydrophobin_II"/>
    <property type="match status" value="1"/>
</dbReference>
<dbReference type="InterPro" id="IPR036686">
    <property type="entry name" value="Class_II_Hydrophobin_sf"/>
</dbReference>
<comment type="similarity">
    <text evidence="2">Belongs to the cerato-ulmin hydrophobin family.</text>
</comment>
<accession>A0A8H5Y1A3</accession>
<reference evidence="5 6" key="1">
    <citation type="submission" date="2020-05" db="EMBL/GenBank/DDBJ databases">
        <title>Identification and distribution of gene clusters putatively required for synthesis of sphingolipid metabolism inhibitors in phylogenetically diverse species of the filamentous fungus Fusarium.</title>
        <authorList>
            <person name="Kim H.-S."/>
            <person name="Busman M."/>
            <person name="Brown D.W."/>
            <person name="Divon H."/>
            <person name="Uhlig S."/>
            <person name="Proctor R.H."/>
        </authorList>
    </citation>
    <scope>NUCLEOTIDE SEQUENCE [LARGE SCALE GENOMIC DNA]</scope>
    <source>
        <strain evidence="5 6">NRRL 26131</strain>
    </source>
</reference>
<evidence type="ECO:0000256" key="3">
    <source>
        <dbReference type="ARBA" id="ARBA00023157"/>
    </source>
</evidence>
<dbReference type="EMBL" id="JAAQPF010000428">
    <property type="protein sequence ID" value="KAF5702955.1"/>
    <property type="molecule type" value="Genomic_DNA"/>
</dbReference>
<dbReference type="Pfam" id="PF06766">
    <property type="entry name" value="Hydrophobin_2"/>
    <property type="match status" value="1"/>
</dbReference>
<dbReference type="AlphaFoldDB" id="A0A8H5Y1A3"/>
<name>A0A8H5Y1A3_9HYPO</name>
<dbReference type="GO" id="GO:0005576">
    <property type="term" value="C:extracellular region"/>
    <property type="evidence" value="ECO:0007669"/>
    <property type="project" value="InterPro"/>
</dbReference>
<feature type="chain" id="PRO_5034197845" evidence="4">
    <location>
        <begin position="18"/>
        <end position="97"/>
    </location>
</feature>
<evidence type="ECO:0000256" key="2">
    <source>
        <dbReference type="ARBA" id="ARBA00009576"/>
    </source>
</evidence>
<evidence type="ECO:0000313" key="5">
    <source>
        <dbReference type="EMBL" id="KAF5702955.1"/>
    </source>
</evidence>
<dbReference type="InterPro" id="IPR010636">
    <property type="entry name" value="Class_II_hydrophobin"/>
</dbReference>
<protein>
    <submittedName>
        <fullName evidence="5">Trihydrophobin</fullName>
    </submittedName>
</protein>
<comment type="caution">
    <text evidence="5">The sequence shown here is derived from an EMBL/GenBank/DDBJ whole genome shotgun (WGS) entry which is preliminary data.</text>
</comment>
<comment type="subcellular location">
    <subcellularLocation>
        <location evidence="1">Cell envelope</location>
    </subcellularLocation>
</comment>
<feature type="signal peptide" evidence="4">
    <location>
        <begin position="1"/>
        <end position="17"/>
    </location>
</feature>
<dbReference type="PANTHER" id="PTHR42341">
    <property type="entry name" value="HYDROPHOBIN"/>
    <property type="match status" value="1"/>
</dbReference>
<evidence type="ECO:0000313" key="6">
    <source>
        <dbReference type="Proteomes" id="UP000532311"/>
    </source>
</evidence>